<dbReference type="InterPro" id="IPR000073">
    <property type="entry name" value="AB_hydrolase_1"/>
</dbReference>
<dbReference type="GO" id="GO:0016020">
    <property type="term" value="C:membrane"/>
    <property type="evidence" value="ECO:0007669"/>
    <property type="project" value="TreeGrafter"/>
</dbReference>
<protein>
    <submittedName>
        <fullName evidence="2">Alpha/beta hydrolase</fullName>
    </submittedName>
</protein>
<gene>
    <name evidence="2" type="ORF">WK53_27115</name>
</gene>
<dbReference type="Gene3D" id="3.40.50.1820">
    <property type="entry name" value="alpha/beta hydrolase"/>
    <property type="match status" value="1"/>
</dbReference>
<accession>A0AAW3NDS8</accession>
<feature type="domain" description="AB hydrolase-1" evidence="1">
    <location>
        <begin position="63"/>
        <end position="292"/>
    </location>
</feature>
<dbReference type="PRINTS" id="PR00111">
    <property type="entry name" value="ABHYDROLASE"/>
</dbReference>
<proteinExistence type="predicted"/>
<name>A0AAW3NDS8_9BURK</name>
<evidence type="ECO:0000313" key="2">
    <source>
        <dbReference type="EMBL" id="KVT58230.1"/>
    </source>
</evidence>
<comment type="caution">
    <text evidence="2">The sequence shown here is derived from an EMBL/GenBank/DDBJ whole genome shotgun (WGS) entry which is preliminary data.</text>
</comment>
<dbReference type="PANTHER" id="PTHR43798">
    <property type="entry name" value="MONOACYLGLYCEROL LIPASE"/>
    <property type="match status" value="1"/>
</dbReference>
<evidence type="ECO:0000313" key="3">
    <source>
        <dbReference type="Proteomes" id="UP000056732"/>
    </source>
</evidence>
<reference evidence="2 3" key="1">
    <citation type="submission" date="2015-11" db="EMBL/GenBank/DDBJ databases">
        <title>Expanding the genomic diversity of Burkholderia species for the development of highly accurate diagnostics.</title>
        <authorList>
            <person name="Sahl J."/>
            <person name="Keim P."/>
            <person name="Wagner D."/>
        </authorList>
    </citation>
    <scope>NUCLEOTIDE SEQUENCE [LARGE SCALE GENOMIC DNA]</scope>
    <source>
        <strain evidence="2 3">MSMB1137WGS</strain>
    </source>
</reference>
<organism evidence="2 3">
    <name type="scientific">Burkholderia ubonensis</name>
    <dbReference type="NCBI Taxonomy" id="101571"/>
    <lineage>
        <taxon>Bacteria</taxon>
        <taxon>Pseudomonadati</taxon>
        <taxon>Pseudomonadota</taxon>
        <taxon>Betaproteobacteria</taxon>
        <taxon>Burkholderiales</taxon>
        <taxon>Burkholderiaceae</taxon>
        <taxon>Burkholderia</taxon>
        <taxon>Burkholderia cepacia complex</taxon>
    </lineage>
</organism>
<dbReference type="SUPFAM" id="SSF53474">
    <property type="entry name" value="alpha/beta-Hydrolases"/>
    <property type="match status" value="1"/>
</dbReference>
<evidence type="ECO:0000259" key="1">
    <source>
        <dbReference type="Pfam" id="PF12697"/>
    </source>
</evidence>
<dbReference type="AlphaFoldDB" id="A0AAW3NDS8"/>
<dbReference type="InterPro" id="IPR050266">
    <property type="entry name" value="AB_hydrolase_sf"/>
</dbReference>
<dbReference type="Pfam" id="PF12697">
    <property type="entry name" value="Abhydrolase_6"/>
    <property type="match status" value="1"/>
</dbReference>
<sequence>MSVIDKRERDRERIASFAALLERFPEQRSPAGAAGTIGYRAAGAGEAGAQHAGRALAGRTLPVVLLHGIGSGAASWVRQLDALGASRRVFAWDAPGYGASTPLHGASPAAADYAASLAAWLDAIGIDRCVLVGHSLGAIIAGGFARVMPERVAGLLLISPAGGYGSAPAETRASRRDARLAMLAELGPAGLAAQRSGNMLSGFASEDARAWVRWNMARIVPAGYAQATHLLANADLASDLAGFRGRTAVAVGANDAITPPAACERIAAAAHVGLQVIPQAGHAGYVEAPAVYTALIETFCRQCDPQRGPA</sequence>
<dbReference type="Proteomes" id="UP000056732">
    <property type="component" value="Unassembled WGS sequence"/>
</dbReference>
<dbReference type="RefSeq" id="WP_059926570.1">
    <property type="nucleotide sequence ID" value="NZ_LPDO01000039.1"/>
</dbReference>
<dbReference type="EMBL" id="LPDO01000039">
    <property type="protein sequence ID" value="KVT58230.1"/>
    <property type="molecule type" value="Genomic_DNA"/>
</dbReference>
<dbReference type="InterPro" id="IPR029058">
    <property type="entry name" value="AB_hydrolase_fold"/>
</dbReference>
<dbReference type="GO" id="GO:0016787">
    <property type="term" value="F:hydrolase activity"/>
    <property type="evidence" value="ECO:0007669"/>
    <property type="project" value="UniProtKB-KW"/>
</dbReference>
<dbReference type="PANTHER" id="PTHR43798:SF33">
    <property type="entry name" value="HYDROLASE, PUTATIVE (AFU_ORTHOLOGUE AFUA_2G14860)-RELATED"/>
    <property type="match status" value="1"/>
</dbReference>
<keyword evidence="2" id="KW-0378">Hydrolase</keyword>